<dbReference type="PANTHER" id="PTHR11933:SF5">
    <property type="entry name" value="MITOCHONDRIAL TRNA-SPECIFIC 2-THIOURIDYLASE 1"/>
    <property type="match status" value="1"/>
</dbReference>
<dbReference type="InterPro" id="IPR023382">
    <property type="entry name" value="MnmA-like_central_sf"/>
</dbReference>
<keyword evidence="5" id="KW-0808">Transferase</keyword>
<evidence type="ECO:0000256" key="3">
    <source>
        <dbReference type="ARBA" id="ARBA00011953"/>
    </source>
</evidence>
<keyword evidence="10" id="KW-1015">Disulfide bond</keyword>
<evidence type="ECO:0000256" key="5">
    <source>
        <dbReference type="ARBA" id="ARBA00022679"/>
    </source>
</evidence>
<comment type="caution">
    <text evidence="14">The sequence shown here is derived from an EMBL/GenBank/DDBJ whole genome shotgun (WGS) entry which is preliminary data.</text>
</comment>
<protein>
    <recommendedName>
        <fullName evidence="3">tRNA-5-taurinomethyluridine 2-sulfurtransferase</fullName>
        <ecNumber evidence="3">2.8.1.14</ecNumber>
    </recommendedName>
</protein>
<proteinExistence type="inferred from homology"/>
<evidence type="ECO:0000256" key="7">
    <source>
        <dbReference type="ARBA" id="ARBA00022741"/>
    </source>
</evidence>
<dbReference type="Pfam" id="PF20258">
    <property type="entry name" value="tRNA_Me_trans_C"/>
    <property type="match status" value="1"/>
</dbReference>
<accession>A0ABR1F2S4</accession>
<dbReference type="NCBIfam" id="NF001138">
    <property type="entry name" value="PRK00143.1"/>
    <property type="match status" value="1"/>
</dbReference>
<keyword evidence="6" id="KW-0819">tRNA processing</keyword>
<dbReference type="Pfam" id="PF03054">
    <property type="entry name" value="tRNA_Me_trans"/>
    <property type="match status" value="1"/>
</dbReference>
<keyword evidence="7" id="KW-0547">Nucleotide-binding</keyword>
<evidence type="ECO:0000256" key="1">
    <source>
        <dbReference type="ARBA" id="ARBA00003986"/>
    </source>
</evidence>
<feature type="domain" description="tRNA-specific 2-thiouridylase MnmA-like central" evidence="13">
    <location>
        <begin position="209"/>
        <end position="276"/>
    </location>
</feature>
<evidence type="ECO:0000256" key="4">
    <source>
        <dbReference type="ARBA" id="ARBA00022555"/>
    </source>
</evidence>
<keyword evidence="4" id="KW-0820">tRNA-binding</keyword>
<dbReference type="Proteomes" id="UP001498771">
    <property type="component" value="Unassembled WGS sequence"/>
</dbReference>
<dbReference type="Gene3D" id="2.40.30.10">
    <property type="entry name" value="Translation factors"/>
    <property type="match status" value="1"/>
</dbReference>
<comment type="catalytic activity">
    <reaction evidence="11">
        <text>5-taurinomethyluridine(34) in tRNA + S-sulfanyl-L-cysteinyl-[protein] + AH2 + ATP = 5-taurinomethyl-2-thiouridine(34) in tRNA + L-cysteinyl-[protein] + A + AMP + diphosphate + H(+)</text>
        <dbReference type="Rhea" id="RHEA:47040"/>
        <dbReference type="Rhea" id="RHEA-COMP:10131"/>
        <dbReference type="Rhea" id="RHEA-COMP:11726"/>
        <dbReference type="Rhea" id="RHEA-COMP:11732"/>
        <dbReference type="Rhea" id="RHEA-COMP:11733"/>
        <dbReference type="ChEBI" id="CHEBI:13193"/>
        <dbReference type="ChEBI" id="CHEBI:15378"/>
        <dbReference type="ChEBI" id="CHEBI:17499"/>
        <dbReference type="ChEBI" id="CHEBI:29950"/>
        <dbReference type="ChEBI" id="CHEBI:30616"/>
        <dbReference type="ChEBI" id="CHEBI:33019"/>
        <dbReference type="ChEBI" id="CHEBI:61963"/>
        <dbReference type="ChEBI" id="CHEBI:87171"/>
        <dbReference type="ChEBI" id="CHEBI:87172"/>
        <dbReference type="ChEBI" id="CHEBI:456215"/>
        <dbReference type="EC" id="2.8.1.14"/>
    </reaction>
</comment>
<dbReference type="RefSeq" id="XP_064766391.1">
    <property type="nucleotide sequence ID" value="XM_064910531.1"/>
</dbReference>
<evidence type="ECO:0000313" key="14">
    <source>
        <dbReference type="EMBL" id="KAK7203358.1"/>
    </source>
</evidence>
<evidence type="ECO:0000256" key="11">
    <source>
        <dbReference type="ARBA" id="ARBA00049564"/>
    </source>
</evidence>
<evidence type="ECO:0000256" key="8">
    <source>
        <dbReference type="ARBA" id="ARBA00022840"/>
    </source>
</evidence>
<keyword evidence="8" id="KW-0067">ATP-binding</keyword>
<dbReference type="GeneID" id="90036043"/>
<name>A0ABR1F2S4_9ASCO</name>
<dbReference type="EMBL" id="JBBJBU010000012">
    <property type="protein sequence ID" value="KAK7203358.1"/>
    <property type="molecule type" value="Genomic_DNA"/>
</dbReference>
<reference evidence="14 15" key="1">
    <citation type="submission" date="2024-03" db="EMBL/GenBank/DDBJ databases">
        <title>Genome-scale model development and genomic sequencing of the oleaginous clade Lipomyces.</title>
        <authorList>
            <consortium name="Lawrence Berkeley National Laboratory"/>
            <person name="Czajka J.J."/>
            <person name="Han Y."/>
            <person name="Kim J."/>
            <person name="Mondo S.J."/>
            <person name="Hofstad B.A."/>
            <person name="Robles A."/>
            <person name="Haridas S."/>
            <person name="Riley R."/>
            <person name="LaButti K."/>
            <person name="Pangilinan J."/>
            <person name="Andreopoulos W."/>
            <person name="Lipzen A."/>
            <person name="Yan J."/>
            <person name="Wang M."/>
            <person name="Ng V."/>
            <person name="Grigoriev I.V."/>
            <person name="Spatafora J.W."/>
            <person name="Magnuson J.K."/>
            <person name="Baker S.E."/>
            <person name="Pomraning K.R."/>
        </authorList>
    </citation>
    <scope>NUCLEOTIDE SEQUENCE [LARGE SCALE GENOMIC DNA]</scope>
    <source>
        <strain evidence="14 15">Phaff 52-87</strain>
    </source>
</reference>
<evidence type="ECO:0000313" key="15">
    <source>
        <dbReference type="Proteomes" id="UP001498771"/>
    </source>
</evidence>
<dbReference type="InterPro" id="IPR046885">
    <property type="entry name" value="MnmA-like_C"/>
</dbReference>
<feature type="domain" description="tRNA-specific 2-thiouridylase MnmA-like C-terminal" evidence="12">
    <location>
        <begin position="286"/>
        <end position="370"/>
    </location>
</feature>
<dbReference type="EC" id="2.8.1.14" evidence="3"/>
<evidence type="ECO:0000259" key="13">
    <source>
        <dbReference type="Pfam" id="PF20259"/>
    </source>
</evidence>
<dbReference type="Pfam" id="PF20259">
    <property type="entry name" value="tRNA_Me_trans_M"/>
    <property type="match status" value="1"/>
</dbReference>
<dbReference type="CDD" id="cd01998">
    <property type="entry name" value="MnmA_TRMU-like"/>
    <property type="match status" value="1"/>
</dbReference>
<gene>
    <name evidence="14" type="ORF">BZA70DRAFT_241386</name>
</gene>
<evidence type="ECO:0000256" key="2">
    <source>
        <dbReference type="ARBA" id="ARBA00006191"/>
    </source>
</evidence>
<dbReference type="SUPFAM" id="SSF52402">
    <property type="entry name" value="Adenine nucleotide alpha hydrolases-like"/>
    <property type="match status" value="1"/>
</dbReference>
<sequence>MSGGVDSSVVAFLMAQGYKNVTGVYMANWSMPRTQDLESGMLCTETDWADVQSVCESLAIPSIRLSFEKDYWTEVFDPMLRQYEAGTTPNPDVSCNKYIKFGKLYDAVEKMAQERKTGKWWLVTGHYARVARHIPTGQTHLLRPADSRKDQTYYLSNIDHRRLPNILFPLHQYSKPEIRQIAVDNNLPTAYRPDSQGLCFVSGYTHFREFLAEFIDPNPGDVVTVDGKVVGKHDGLWGWTVGQRSGVTMPQGDPECAGAWYVVDKRIATNEVVIARGRINEWLLSDAITCTDWTWMAAADEVESLVKLAEDGKLQVRIRSLSDPEAVSKLEILPGGEKVAITFARPLDSVASGQTTVVYSGDRLLGGGPVEDRRISVRAEAQT</sequence>
<comment type="function">
    <text evidence="1">Catalyzes the 2-thiolation of uridine at the wobble position (U34) of mitochondrial tRNA(Lys), tRNA(Glu) and tRNA(Gln). Required for the formation of 5-taurinomethyl-2-thiouridine (tm5s2U) of mitochondrial tRNA(Lys), tRNA(Glu), and tRNA(Gln) at the wobble position. ATP is required to activate the C2 atom of the wobble base.</text>
</comment>
<keyword evidence="9" id="KW-0694">RNA-binding</keyword>
<dbReference type="Gene3D" id="2.30.30.280">
    <property type="entry name" value="Adenine nucleotide alpha hydrolases-like domains"/>
    <property type="match status" value="1"/>
</dbReference>
<dbReference type="Gene3D" id="3.40.50.620">
    <property type="entry name" value="HUPs"/>
    <property type="match status" value="1"/>
</dbReference>
<dbReference type="PANTHER" id="PTHR11933">
    <property type="entry name" value="TRNA 5-METHYLAMINOMETHYL-2-THIOURIDYLATE -METHYLTRANSFERASE"/>
    <property type="match status" value="1"/>
</dbReference>
<dbReference type="NCBIfam" id="TIGR00420">
    <property type="entry name" value="trmU"/>
    <property type="match status" value="1"/>
</dbReference>
<dbReference type="InterPro" id="IPR004506">
    <property type="entry name" value="MnmA-like"/>
</dbReference>
<evidence type="ECO:0000256" key="9">
    <source>
        <dbReference type="ARBA" id="ARBA00022884"/>
    </source>
</evidence>
<evidence type="ECO:0000256" key="6">
    <source>
        <dbReference type="ARBA" id="ARBA00022694"/>
    </source>
</evidence>
<dbReference type="InterPro" id="IPR046884">
    <property type="entry name" value="MnmA-like_central"/>
</dbReference>
<organism evidence="14 15">
    <name type="scientific">Myxozyma melibiosi</name>
    <dbReference type="NCBI Taxonomy" id="54550"/>
    <lineage>
        <taxon>Eukaryota</taxon>
        <taxon>Fungi</taxon>
        <taxon>Dikarya</taxon>
        <taxon>Ascomycota</taxon>
        <taxon>Saccharomycotina</taxon>
        <taxon>Lipomycetes</taxon>
        <taxon>Lipomycetales</taxon>
        <taxon>Lipomycetaceae</taxon>
        <taxon>Myxozyma</taxon>
    </lineage>
</organism>
<evidence type="ECO:0000259" key="12">
    <source>
        <dbReference type="Pfam" id="PF20258"/>
    </source>
</evidence>
<dbReference type="InterPro" id="IPR014729">
    <property type="entry name" value="Rossmann-like_a/b/a_fold"/>
</dbReference>
<comment type="similarity">
    <text evidence="2">Belongs to the MnmA/TRMU family.</text>
</comment>
<evidence type="ECO:0000256" key="10">
    <source>
        <dbReference type="ARBA" id="ARBA00023157"/>
    </source>
</evidence>
<keyword evidence="15" id="KW-1185">Reference proteome</keyword>